<evidence type="ECO:0000313" key="3">
    <source>
        <dbReference type="Proteomes" id="UP001447979"/>
    </source>
</evidence>
<reference evidence="2 3" key="1">
    <citation type="submission" date="2024-03" db="EMBL/GenBank/DDBJ databases">
        <title>Human intestinal bacterial collection.</title>
        <authorList>
            <person name="Pauvert C."/>
            <person name="Hitch T.C.A."/>
            <person name="Clavel T."/>
        </authorList>
    </citation>
    <scope>NUCLEOTIDE SEQUENCE [LARGE SCALE GENOMIC DNA]</scope>
    <source>
        <strain evidence="2 3">CLA-SR-H025</strain>
    </source>
</reference>
<dbReference type="Proteomes" id="UP001447979">
    <property type="component" value="Unassembled WGS sequence"/>
</dbReference>
<dbReference type="EMBL" id="JBBMFO010000001">
    <property type="protein sequence ID" value="MEQ2400177.1"/>
    <property type="molecule type" value="Genomic_DNA"/>
</dbReference>
<evidence type="ECO:0000256" key="1">
    <source>
        <dbReference type="SAM" id="Coils"/>
    </source>
</evidence>
<sequence length="278" mass="32591">MKSVEFVKIIKGNGYTTKIEIDENQKIYDSIYCTTYIGTQKIEKCTIRSLSDRIEVRFNNVTDVDCIGQKVVGIYVFDPDAREELDEVIKKMRSIKDYQDQYVLDDKEKAILDADTIEFGYDPYEMRVKLTSTPVVAYIKKYFESHDHLDFKLDHYELTNRVRRSEDLRAYTIKNGKPSGFYTIADIPAELFEKVVIFELEKFLKEIEDEKKAEEEKDIKREEKIKALAQKAKETGEKQVLSHYFVECTDDEEDCDLDLVEILVDEDGKTSKRITHTY</sequence>
<dbReference type="RefSeq" id="WP_349169852.1">
    <property type="nucleotide sequence ID" value="NZ_JBBMFO010000001.1"/>
</dbReference>
<name>A0ABV1CBH1_9FIRM</name>
<keyword evidence="3" id="KW-1185">Reference proteome</keyword>
<feature type="coiled-coil region" evidence="1">
    <location>
        <begin position="197"/>
        <end position="232"/>
    </location>
</feature>
<evidence type="ECO:0000313" key="2">
    <source>
        <dbReference type="EMBL" id="MEQ2400177.1"/>
    </source>
</evidence>
<organism evidence="2 3">
    <name type="scientific">Peptoniphilus hominis</name>
    <name type="common">ex Hitch et al. 2025</name>
    <dbReference type="NCBI Taxonomy" id="3133174"/>
    <lineage>
        <taxon>Bacteria</taxon>
        <taxon>Bacillati</taxon>
        <taxon>Bacillota</taxon>
        <taxon>Tissierellia</taxon>
        <taxon>Tissierellales</taxon>
        <taxon>Peptoniphilaceae</taxon>
        <taxon>Peptoniphilus</taxon>
    </lineage>
</organism>
<gene>
    <name evidence="2" type="ORF">WMO19_01010</name>
</gene>
<keyword evidence="1" id="KW-0175">Coiled coil</keyword>
<accession>A0ABV1CBH1</accession>
<protein>
    <submittedName>
        <fullName evidence="2">Uncharacterized protein</fullName>
    </submittedName>
</protein>
<proteinExistence type="predicted"/>
<comment type="caution">
    <text evidence="2">The sequence shown here is derived from an EMBL/GenBank/DDBJ whole genome shotgun (WGS) entry which is preliminary data.</text>
</comment>